<feature type="region of interest" description="Disordered" evidence="1">
    <location>
        <begin position="31"/>
        <end position="50"/>
    </location>
</feature>
<dbReference type="Proteomes" id="UP000619238">
    <property type="component" value="Unassembled WGS sequence"/>
</dbReference>
<keyword evidence="2" id="KW-0732">Signal</keyword>
<feature type="chain" id="PRO_5045602576" description="Secreted protein" evidence="2">
    <location>
        <begin position="23"/>
        <end position="50"/>
    </location>
</feature>
<evidence type="ECO:0000256" key="1">
    <source>
        <dbReference type="SAM" id="MobiDB-lite"/>
    </source>
</evidence>
<name>A0ABR7QFF6_9FLAO</name>
<protein>
    <recommendedName>
        <fullName evidence="5">Secreted protein</fullName>
    </recommendedName>
</protein>
<dbReference type="PROSITE" id="PS51257">
    <property type="entry name" value="PROKAR_LIPOPROTEIN"/>
    <property type="match status" value="1"/>
</dbReference>
<dbReference type="RefSeq" id="WP_187564329.1">
    <property type="nucleotide sequence ID" value="NZ_JACGWS010000018.1"/>
</dbReference>
<feature type="signal peptide" evidence="2">
    <location>
        <begin position="1"/>
        <end position="22"/>
    </location>
</feature>
<organism evidence="3 4">
    <name type="scientific">Kordia aestuariivivens</name>
    <dbReference type="NCBI Taxonomy" id="2759037"/>
    <lineage>
        <taxon>Bacteria</taxon>
        <taxon>Pseudomonadati</taxon>
        <taxon>Bacteroidota</taxon>
        <taxon>Flavobacteriia</taxon>
        <taxon>Flavobacteriales</taxon>
        <taxon>Flavobacteriaceae</taxon>
        <taxon>Kordia</taxon>
    </lineage>
</organism>
<evidence type="ECO:0000313" key="3">
    <source>
        <dbReference type="EMBL" id="MBC8757286.1"/>
    </source>
</evidence>
<proteinExistence type="predicted"/>
<evidence type="ECO:0008006" key="5">
    <source>
        <dbReference type="Google" id="ProtNLM"/>
    </source>
</evidence>
<reference evidence="3 4" key="1">
    <citation type="submission" date="2020-07" db="EMBL/GenBank/DDBJ databases">
        <title>Description of Kordia aestuariivivens sp. nov., isolated from a tidal flat.</title>
        <authorList>
            <person name="Park S."/>
            <person name="Yoon J.-H."/>
        </authorList>
    </citation>
    <scope>NUCLEOTIDE SEQUENCE [LARGE SCALE GENOMIC DNA]</scope>
    <source>
        <strain evidence="3 4">YSTF-M3</strain>
    </source>
</reference>
<accession>A0ABR7QFF6</accession>
<evidence type="ECO:0000313" key="4">
    <source>
        <dbReference type="Proteomes" id="UP000619238"/>
    </source>
</evidence>
<comment type="caution">
    <text evidence="3">The sequence shown here is derived from an EMBL/GenBank/DDBJ whole genome shotgun (WGS) entry which is preliminary data.</text>
</comment>
<dbReference type="EMBL" id="JACGWS010000018">
    <property type="protein sequence ID" value="MBC8757286.1"/>
    <property type="molecule type" value="Genomic_DNA"/>
</dbReference>
<evidence type="ECO:0000256" key="2">
    <source>
        <dbReference type="SAM" id="SignalP"/>
    </source>
</evidence>
<keyword evidence="4" id="KW-1185">Reference proteome</keyword>
<sequence>MAKKISLIILMFLGIGMTTSCSLDDDHIEIPVEQNTGDEVDDPAKPDEDN</sequence>
<gene>
    <name evidence="3" type="ORF">H2O64_21630</name>
</gene>